<dbReference type="EMBL" id="UHAP01000001">
    <property type="protein sequence ID" value="SUK37938.1"/>
    <property type="molecule type" value="Genomic_DNA"/>
</dbReference>
<feature type="transmembrane region" description="Helical" evidence="1">
    <location>
        <begin position="105"/>
        <end position="126"/>
    </location>
</feature>
<dbReference type="AlphaFoldDB" id="A0A380DPN7"/>
<gene>
    <name evidence="2" type="ORF">NCTC6133_01066</name>
</gene>
<organism evidence="2 3">
    <name type="scientific">Staphylococcus aureus</name>
    <dbReference type="NCBI Taxonomy" id="1280"/>
    <lineage>
        <taxon>Bacteria</taxon>
        <taxon>Bacillati</taxon>
        <taxon>Bacillota</taxon>
        <taxon>Bacilli</taxon>
        <taxon>Bacillales</taxon>
        <taxon>Staphylococcaceae</taxon>
        <taxon>Staphylococcus</taxon>
    </lineage>
</organism>
<evidence type="ECO:0000256" key="1">
    <source>
        <dbReference type="SAM" id="Phobius"/>
    </source>
</evidence>
<evidence type="ECO:0000313" key="3">
    <source>
        <dbReference type="Proteomes" id="UP000255091"/>
    </source>
</evidence>
<proteinExistence type="predicted"/>
<protein>
    <submittedName>
        <fullName evidence="2">Uncharacterized protein</fullName>
    </submittedName>
</protein>
<accession>A0A380DPN7</accession>
<keyword evidence="1" id="KW-1133">Transmembrane helix</keyword>
<keyword evidence="1" id="KW-0812">Transmembrane</keyword>
<reference evidence="2 3" key="1">
    <citation type="submission" date="2018-06" db="EMBL/GenBank/DDBJ databases">
        <authorList>
            <consortium name="Pathogen Informatics"/>
            <person name="Doyle S."/>
        </authorList>
    </citation>
    <scope>NUCLEOTIDE SEQUENCE [LARGE SCALE GENOMIC DNA]</scope>
    <source>
        <strain evidence="2 3">NCTC6133</strain>
    </source>
</reference>
<name>A0A380DPN7_STAAU</name>
<evidence type="ECO:0000313" key="2">
    <source>
        <dbReference type="EMBL" id="SUK37938.1"/>
    </source>
</evidence>
<sequence>MAMNNIVKINNHQRYDRYSVGGSEFYTSDSIGGNLAFKKVEGGNMSYEYITRPEFEEHKRHLDTRFDKVEDSIKKSQISLSKDIDLAIKNLKDEINDKKLTSNRFWIGIAAPTVVSIIGIIIGVFLNNKAIHVK</sequence>
<dbReference type="Proteomes" id="UP000255091">
    <property type="component" value="Unassembled WGS sequence"/>
</dbReference>
<keyword evidence="1" id="KW-0472">Membrane</keyword>